<sequence length="522" mass="61220">MADDTEQQTPLIAEEALTEEKVSFINEDEAVIEDLIVSEGEVQGVAEELQIAEDGEEEGAEKKGAPSPSYGMNWRESMMAQDKRITIFIPETSMFPKDESTRISGDFLPIPPDRDPYQLPTLMIDTISEEEEESIPEIQEVVERPWLAAPQEPTDYTRQTAMAKCVRLLHYLTTLRVRNTLLERSIVQYNLTKNIRNPYVDLSLHPEILESYNAKLDELNKLEKKHAVVCKIRSNEIDNLLQKREDKKNKLDTHFKQFQQIEYDIAKGLYYRKTGKPLPENKIVYYLERQKRYFQEVCELRMDLYRNKEKFAEKEKEIENLNYIDGLYLGDFEAMKLENRNFQDKIEQKDEELTVLREKCRQLGQIIAHAREKSNAMTSDLEDLQLHNDELFYEEFKTRKGLTRMKQERDKYRLNLQKLKQESGLLGETALLRDMEDSLEDVEVLRAELKQLQDTYAMNNKHLRNLRKTIEKLDRVNYVKETTKEKRDKFVKSKPKTKSTVSVPFHATSTTKELSIGVKKIV</sequence>
<dbReference type="GO" id="GO:0005930">
    <property type="term" value="C:axoneme"/>
    <property type="evidence" value="ECO:0007669"/>
    <property type="project" value="TreeGrafter"/>
</dbReference>
<evidence type="ECO:0000259" key="6">
    <source>
        <dbReference type="Pfam" id="PF13870"/>
    </source>
</evidence>
<reference evidence="7" key="1">
    <citation type="submission" date="2022-01" db="EMBL/GenBank/DDBJ databases">
        <authorList>
            <person name="King R."/>
        </authorList>
    </citation>
    <scope>NUCLEOTIDE SEQUENCE</scope>
</reference>
<evidence type="ECO:0000256" key="4">
    <source>
        <dbReference type="SAM" id="Coils"/>
    </source>
</evidence>
<gene>
    <name evidence="7" type="ORF">PHYEVI_LOCUS9150</name>
</gene>
<dbReference type="AlphaFoldDB" id="A0A9N9TVV0"/>
<proteinExistence type="predicted"/>
<keyword evidence="2 4" id="KW-0175">Coiled coil</keyword>
<organism evidence="7 8">
    <name type="scientific">Phyllotreta striolata</name>
    <name type="common">Striped flea beetle</name>
    <name type="synonym">Crioceris striolata</name>
    <dbReference type="NCBI Taxonomy" id="444603"/>
    <lineage>
        <taxon>Eukaryota</taxon>
        <taxon>Metazoa</taxon>
        <taxon>Ecdysozoa</taxon>
        <taxon>Arthropoda</taxon>
        <taxon>Hexapoda</taxon>
        <taxon>Insecta</taxon>
        <taxon>Pterygota</taxon>
        <taxon>Neoptera</taxon>
        <taxon>Endopterygota</taxon>
        <taxon>Coleoptera</taxon>
        <taxon>Polyphaga</taxon>
        <taxon>Cucujiformia</taxon>
        <taxon>Chrysomeloidea</taxon>
        <taxon>Chrysomelidae</taxon>
        <taxon>Galerucinae</taxon>
        <taxon>Alticini</taxon>
        <taxon>Phyllotreta</taxon>
    </lineage>
</organism>
<evidence type="ECO:0000256" key="5">
    <source>
        <dbReference type="SAM" id="MobiDB-lite"/>
    </source>
</evidence>
<feature type="domain" description="CCDC113/CCDC96 coiled-coil" evidence="6">
    <location>
        <begin position="295"/>
        <end position="458"/>
    </location>
</feature>
<dbReference type="GO" id="GO:0036064">
    <property type="term" value="C:ciliary basal body"/>
    <property type="evidence" value="ECO:0007669"/>
    <property type="project" value="TreeGrafter"/>
</dbReference>
<feature type="coiled-coil region" evidence="4">
    <location>
        <begin position="332"/>
        <end position="359"/>
    </location>
</feature>
<dbReference type="PANTHER" id="PTHR15654">
    <property type="entry name" value="COILED-COIL DOMAIN-CONTAINING PROTEIN 113-RELATED"/>
    <property type="match status" value="1"/>
</dbReference>
<protein>
    <recommendedName>
        <fullName evidence="6">CCDC113/CCDC96 coiled-coil domain-containing protein</fullName>
    </recommendedName>
</protein>
<comment type="subcellular location">
    <subcellularLocation>
        <location evidence="1">Cell projection</location>
        <location evidence="1">Cilium</location>
    </subcellularLocation>
</comment>
<dbReference type="EMBL" id="OU900099">
    <property type="protein sequence ID" value="CAG9862844.1"/>
    <property type="molecule type" value="Genomic_DNA"/>
</dbReference>
<dbReference type="Pfam" id="PF13870">
    <property type="entry name" value="CCDC113_CCDC96_CC"/>
    <property type="match status" value="1"/>
</dbReference>
<keyword evidence="8" id="KW-1185">Reference proteome</keyword>
<dbReference type="Proteomes" id="UP001153712">
    <property type="component" value="Chromosome 6"/>
</dbReference>
<name>A0A9N9TVV0_PHYSR</name>
<dbReference type="PANTHER" id="PTHR15654:SF1">
    <property type="entry name" value="COILED-COIL DOMAIN-CONTAINING PROTEIN 96"/>
    <property type="match status" value="1"/>
</dbReference>
<dbReference type="OrthoDB" id="10254794at2759"/>
<feature type="region of interest" description="Disordered" evidence="5">
    <location>
        <begin position="52"/>
        <end position="72"/>
    </location>
</feature>
<evidence type="ECO:0000313" key="7">
    <source>
        <dbReference type="EMBL" id="CAG9862844.1"/>
    </source>
</evidence>
<dbReference type="GO" id="GO:0060271">
    <property type="term" value="P:cilium assembly"/>
    <property type="evidence" value="ECO:0007669"/>
    <property type="project" value="TreeGrafter"/>
</dbReference>
<evidence type="ECO:0000256" key="1">
    <source>
        <dbReference type="ARBA" id="ARBA00004138"/>
    </source>
</evidence>
<feature type="coiled-coil region" evidence="4">
    <location>
        <begin position="402"/>
        <end position="469"/>
    </location>
</feature>
<evidence type="ECO:0000313" key="8">
    <source>
        <dbReference type="Proteomes" id="UP001153712"/>
    </source>
</evidence>
<keyword evidence="3" id="KW-0966">Cell projection</keyword>
<accession>A0A9N9TVV0</accession>
<evidence type="ECO:0000256" key="3">
    <source>
        <dbReference type="ARBA" id="ARBA00023273"/>
    </source>
</evidence>
<evidence type="ECO:0000256" key="2">
    <source>
        <dbReference type="ARBA" id="ARBA00023054"/>
    </source>
</evidence>
<dbReference type="InterPro" id="IPR051885">
    <property type="entry name" value="CC_CF"/>
</dbReference>
<dbReference type="InterPro" id="IPR025254">
    <property type="entry name" value="CCDC113/CCDC96_CC"/>
</dbReference>